<evidence type="ECO:0000313" key="4">
    <source>
        <dbReference type="Proteomes" id="UP000236728"/>
    </source>
</evidence>
<dbReference type="Proteomes" id="UP000236728">
    <property type="component" value="Unassembled WGS sequence"/>
</dbReference>
<dbReference type="EMBL" id="FNVA01000014">
    <property type="protein sequence ID" value="SEG72930.1"/>
    <property type="molecule type" value="Genomic_DNA"/>
</dbReference>
<keyword evidence="4" id="KW-1185">Reference proteome</keyword>
<accession>A0A1H6AQM3</accession>
<evidence type="ECO:0000313" key="3">
    <source>
        <dbReference type="EMBL" id="SEG72930.1"/>
    </source>
</evidence>
<organism evidence="2 4">
    <name type="scientific">Bryocella elongata</name>
    <dbReference type="NCBI Taxonomy" id="863522"/>
    <lineage>
        <taxon>Bacteria</taxon>
        <taxon>Pseudomonadati</taxon>
        <taxon>Acidobacteriota</taxon>
        <taxon>Terriglobia</taxon>
        <taxon>Terriglobales</taxon>
        <taxon>Acidobacteriaceae</taxon>
        <taxon>Bryocella</taxon>
    </lineage>
</organism>
<evidence type="ECO:0000313" key="2">
    <source>
        <dbReference type="EMBL" id="SEG50086.1"/>
    </source>
</evidence>
<dbReference type="AlphaFoldDB" id="A0A1H6AQM3"/>
<evidence type="ECO:0000313" key="1">
    <source>
        <dbReference type="EMBL" id="SEG30547.1"/>
    </source>
</evidence>
<sequence length="30" mass="3295">TRYCKYAATFASTVNIACAALHLKQYVDTA</sequence>
<protein>
    <submittedName>
        <fullName evidence="2">Uncharacterized protein</fullName>
    </submittedName>
</protein>
<feature type="non-terminal residue" evidence="2">
    <location>
        <position position="1"/>
    </location>
</feature>
<dbReference type="EMBL" id="FNVA01000005">
    <property type="protein sequence ID" value="SEG50086.1"/>
    <property type="molecule type" value="Genomic_DNA"/>
</dbReference>
<gene>
    <name evidence="1" type="ORF">SAMN05421819_2420</name>
    <name evidence="2" type="ORF">SAMN05421819_3270</name>
    <name evidence="3" type="ORF">SAMN05421819_4604</name>
</gene>
<dbReference type="EMBL" id="FNVA01000004">
    <property type="protein sequence ID" value="SEG30547.1"/>
    <property type="molecule type" value="Genomic_DNA"/>
</dbReference>
<reference evidence="2 4" key="1">
    <citation type="submission" date="2016-10" db="EMBL/GenBank/DDBJ databases">
        <authorList>
            <person name="de Groot N.N."/>
        </authorList>
    </citation>
    <scope>NUCLEOTIDE SEQUENCE [LARGE SCALE GENOMIC DNA]</scope>
    <source>
        <strain evidence="2 4">DSM 22489</strain>
    </source>
</reference>
<name>A0A1H6AQM3_9BACT</name>
<proteinExistence type="predicted"/>